<evidence type="ECO:0000313" key="2">
    <source>
        <dbReference type="EMBL" id="RPA88185.1"/>
    </source>
</evidence>
<name>A0A3N4IR42_ASCIM</name>
<protein>
    <submittedName>
        <fullName evidence="2">Uncharacterized protein</fullName>
    </submittedName>
</protein>
<reference evidence="2 3" key="1">
    <citation type="journal article" date="2018" name="Nat. Ecol. Evol.">
        <title>Pezizomycetes genomes reveal the molecular basis of ectomycorrhizal truffle lifestyle.</title>
        <authorList>
            <person name="Murat C."/>
            <person name="Payen T."/>
            <person name="Noel B."/>
            <person name="Kuo A."/>
            <person name="Morin E."/>
            <person name="Chen J."/>
            <person name="Kohler A."/>
            <person name="Krizsan K."/>
            <person name="Balestrini R."/>
            <person name="Da Silva C."/>
            <person name="Montanini B."/>
            <person name="Hainaut M."/>
            <person name="Levati E."/>
            <person name="Barry K.W."/>
            <person name="Belfiori B."/>
            <person name="Cichocki N."/>
            <person name="Clum A."/>
            <person name="Dockter R.B."/>
            <person name="Fauchery L."/>
            <person name="Guy J."/>
            <person name="Iotti M."/>
            <person name="Le Tacon F."/>
            <person name="Lindquist E.A."/>
            <person name="Lipzen A."/>
            <person name="Malagnac F."/>
            <person name="Mello A."/>
            <person name="Molinier V."/>
            <person name="Miyauchi S."/>
            <person name="Poulain J."/>
            <person name="Riccioni C."/>
            <person name="Rubini A."/>
            <person name="Sitrit Y."/>
            <person name="Splivallo R."/>
            <person name="Traeger S."/>
            <person name="Wang M."/>
            <person name="Zifcakova L."/>
            <person name="Wipf D."/>
            <person name="Zambonelli A."/>
            <person name="Paolocci F."/>
            <person name="Nowrousian M."/>
            <person name="Ottonello S."/>
            <person name="Baldrian P."/>
            <person name="Spatafora J.W."/>
            <person name="Henrissat B."/>
            <person name="Nagy L.G."/>
            <person name="Aury J.M."/>
            <person name="Wincker P."/>
            <person name="Grigoriev I.V."/>
            <person name="Bonfante P."/>
            <person name="Martin F.M."/>
        </authorList>
    </citation>
    <scope>NUCLEOTIDE SEQUENCE [LARGE SCALE GENOMIC DNA]</scope>
    <source>
        <strain evidence="2 3">RN42</strain>
    </source>
</reference>
<feature type="compositionally biased region" description="Basic and acidic residues" evidence="1">
    <location>
        <begin position="1"/>
        <end position="15"/>
    </location>
</feature>
<feature type="compositionally biased region" description="Basic residues" evidence="1">
    <location>
        <begin position="34"/>
        <end position="44"/>
    </location>
</feature>
<evidence type="ECO:0000313" key="3">
    <source>
        <dbReference type="Proteomes" id="UP000275078"/>
    </source>
</evidence>
<dbReference type="Proteomes" id="UP000275078">
    <property type="component" value="Unassembled WGS sequence"/>
</dbReference>
<keyword evidence="3" id="KW-1185">Reference proteome</keyword>
<evidence type="ECO:0000256" key="1">
    <source>
        <dbReference type="SAM" id="MobiDB-lite"/>
    </source>
</evidence>
<gene>
    <name evidence="2" type="ORF">BJ508DRAFT_356928</name>
</gene>
<feature type="compositionally biased region" description="Basic and acidic residues" evidence="1">
    <location>
        <begin position="45"/>
        <end position="62"/>
    </location>
</feature>
<dbReference type="AlphaFoldDB" id="A0A3N4IR42"/>
<organism evidence="2 3">
    <name type="scientific">Ascobolus immersus RN42</name>
    <dbReference type="NCBI Taxonomy" id="1160509"/>
    <lineage>
        <taxon>Eukaryota</taxon>
        <taxon>Fungi</taxon>
        <taxon>Dikarya</taxon>
        <taxon>Ascomycota</taxon>
        <taxon>Pezizomycotina</taxon>
        <taxon>Pezizomycetes</taxon>
        <taxon>Pezizales</taxon>
        <taxon>Ascobolaceae</taxon>
        <taxon>Ascobolus</taxon>
    </lineage>
</organism>
<dbReference type="EMBL" id="ML119645">
    <property type="protein sequence ID" value="RPA88185.1"/>
    <property type="molecule type" value="Genomic_DNA"/>
</dbReference>
<proteinExistence type="predicted"/>
<feature type="region of interest" description="Disordered" evidence="1">
    <location>
        <begin position="1"/>
        <end position="62"/>
    </location>
</feature>
<sequence length="181" mass="20356">MSDPEQKSGDVEVKADAPTGAPTDASTDAPAEKKKSRNKRRQENKRKALEEEERKQKEQELFWEEQHKEAARLAEEAAKEAKNKPAPVKKSFKKIDFDYLPRTPAVQKVIFPAITGQKAYEKALLLTLVDRGFDVKEVLKATALFDEYLNKLLDEDKKLGSKPSPVERLGAIQEVAPAIRA</sequence>
<accession>A0A3N4IR42</accession>